<gene>
    <name evidence="2" type="ORF">H5V44_01065</name>
</gene>
<organism evidence="2 3">
    <name type="scientific">Halobellus ruber</name>
    <dbReference type="NCBI Taxonomy" id="2761102"/>
    <lineage>
        <taxon>Archaea</taxon>
        <taxon>Methanobacteriati</taxon>
        <taxon>Methanobacteriota</taxon>
        <taxon>Stenosarchaea group</taxon>
        <taxon>Halobacteria</taxon>
        <taxon>Halobacteriales</taxon>
        <taxon>Haloferacaceae</taxon>
        <taxon>Halobellus</taxon>
    </lineage>
</organism>
<dbReference type="EMBL" id="JACKXD010000001">
    <property type="protein sequence ID" value="MBB6644903.1"/>
    <property type="molecule type" value="Genomic_DNA"/>
</dbReference>
<name>A0A7J9SET2_9EURY</name>
<feature type="domain" description="DUF8101" evidence="1">
    <location>
        <begin position="5"/>
        <end position="90"/>
    </location>
</feature>
<sequence length="94" mass="10159">MPSHDPPPLPADVRDVLAQLLMEAVGSVAAGAYDTVRDLLDTVETVVRNKVPDPEERERLLAGAATVRESLGADDDTATGYLRSMRRRVRSAST</sequence>
<comment type="caution">
    <text evidence="2">The sequence shown here is derived from an EMBL/GenBank/DDBJ whole genome shotgun (WGS) entry which is preliminary data.</text>
</comment>
<accession>A0A7J9SET2</accession>
<dbReference type="RefSeq" id="WP_185191286.1">
    <property type="nucleotide sequence ID" value="NZ_JACKXD010000001.1"/>
</dbReference>
<evidence type="ECO:0000259" key="1">
    <source>
        <dbReference type="Pfam" id="PF26403"/>
    </source>
</evidence>
<evidence type="ECO:0000313" key="3">
    <source>
        <dbReference type="Proteomes" id="UP000546257"/>
    </source>
</evidence>
<keyword evidence="3" id="KW-1185">Reference proteome</keyword>
<evidence type="ECO:0000313" key="2">
    <source>
        <dbReference type="EMBL" id="MBB6644903.1"/>
    </source>
</evidence>
<protein>
    <recommendedName>
        <fullName evidence="1">DUF8101 domain-containing protein</fullName>
    </recommendedName>
</protein>
<dbReference type="Pfam" id="PF26403">
    <property type="entry name" value="DUF8101"/>
    <property type="match status" value="1"/>
</dbReference>
<dbReference type="AlphaFoldDB" id="A0A7J9SET2"/>
<proteinExistence type="predicted"/>
<reference evidence="2 3" key="1">
    <citation type="submission" date="2020-08" db="EMBL/GenBank/DDBJ databases">
        <authorList>
            <person name="Seo M.-J."/>
        </authorList>
    </citation>
    <scope>NUCLEOTIDE SEQUENCE [LARGE SCALE GENOMIC DNA]</scope>
    <source>
        <strain evidence="2 3">MBLA0160</strain>
    </source>
</reference>
<dbReference type="Proteomes" id="UP000546257">
    <property type="component" value="Unassembled WGS sequence"/>
</dbReference>
<dbReference type="InterPro" id="IPR058414">
    <property type="entry name" value="DUF8101"/>
</dbReference>